<sequence>MTFDLALLLVMIVSGLEVFTGIISKPLDKIINNDKKNSKESKLDTTIKLIFVILFLISTIYFLYKGVYVLGNWLGIPMDKNILDVIRNLVK</sequence>
<dbReference type="RefSeq" id="WP_203365362.1">
    <property type="nucleotide sequence ID" value="NZ_WSFT01000016.1"/>
</dbReference>
<protein>
    <submittedName>
        <fullName evidence="2">Uncharacterized protein</fullName>
    </submittedName>
</protein>
<keyword evidence="1" id="KW-1133">Transmembrane helix</keyword>
<proteinExistence type="predicted"/>
<evidence type="ECO:0000256" key="1">
    <source>
        <dbReference type="SAM" id="Phobius"/>
    </source>
</evidence>
<accession>A0A942URV1</accession>
<comment type="caution">
    <text evidence="2">The sequence shown here is derived from an EMBL/GenBank/DDBJ whole genome shotgun (WGS) entry which is preliminary data.</text>
</comment>
<keyword evidence="1" id="KW-0812">Transmembrane</keyword>
<dbReference type="Proteomes" id="UP000724672">
    <property type="component" value="Unassembled WGS sequence"/>
</dbReference>
<name>A0A942URV1_9FIRM</name>
<gene>
    <name evidence="2" type="ORF">GOQ27_03105</name>
</gene>
<keyword evidence="3" id="KW-1185">Reference proteome</keyword>
<reference evidence="2" key="1">
    <citation type="submission" date="2019-12" db="EMBL/GenBank/DDBJ databases">
        <title>Clostridiaceae gen. nov. sp. nov., isolated from sediment in Xinjiang, China.</title>
        <authorList>
            <person name="Zhang R."/>
        </authorList>
    </citation>
    <scope>NUCLEOTIDE SEQUENCE</scope>
    <source>
        <strain evidence="2">D2Q-11</strain>
    </source>
</reference>
<organism evidence="2 3">
    <name type="scientific">Anaeromonas frigoriresistens</name>
    <dbReference type="NCBI Taxonomy" id="2683708"/>
    <lineage>
        <taxon>Bacteria</taxon>
        <taxon>Bacillati</taxon>
        <taxon>Bacillota</taxon>
        <taxon>Tissierellia</taxon>
        <taxon>Tissierellales</taxon>
        <taxon>Thermohalobacteraceae</taxon>
        <taxon>Anaeromonas</taxon>
    </lineage>
</organism>
<feature type="transmembrane region" description="Helical" evidence="1">
    <location>
        <begin position="45"/>
        <end position="64"/>
    </location>
</feature>
<dbReference type="AlphaFoldDB" id="A0A942URV1"/>
<dbReference type="EMBL" id="WSFT01000016">
    <property type="protein sequence ID" value="MBS4537433.1"/>
    <property type="molecule type" value="Genomic_DNA"/>
</dbReference>
<keyword evidence="1" id="KW-0472">Membrane</keyword>
<evidence type="ECO:0000313" key="3">
    <source>
        <dbReference type="Proteomes" id="UP000724672"/>
    </source>
</evidence>
<evidence type="ECO:0000313" key="2">
    <source>
        <dbReference type="EMBL" id="MBS4537433.1"/>
    </source>
</evidence>
<feature type="transmembrane region" description="Helical" evidence="1">
    <location>
        <begin position="6"/>
        <end position="24"/>
    </location>
</feature>